<dbReference type="SUPFAM" id="SSF88659">
    <property type="entry name" value="Sigma3 and sigma4 domains of RNA polymerase sigma factors"/>
    <property type="match status" value="1"/>
</dbReference>
<dbReference type="NCBIfam" id="NF008889">
    <property type="entry name" value="PRK11924.1-1"/>
    <property type="match status" value="1"/>
</dbReference>
<dbReference type="PANTHER" id="PTHR43133">
    <property type="entry name" value="RNA POLYMERASE ECF-TYPE SIGMA FACTO"/>
    <property type="match status" value="1"/>
</dbReference>
<dbReference type="Pfam" id="PF08281">
    <property type="entry name" value="Sigma70_r4_2"/>
    <property type="match status" value="1"/>
</dbReference>
<dbReference type="PANTHER" id="PTHR43133:SF63">
    <property type="entry name" value="RNA POLYMERASE SIGMA FACTOR FECI-RELATED"/>
    <property type="match status" value="1"/>
</dbReference>
<dbReference type="RefSeq" id="WP_400882236.1">
    <property type="nucleotide sequence ID" value="NZ_JBIWXY010000002.1"/>
</dbReference>
<dbReference type="Pfam" id="PF04542">
    <property type="entry name" value="Sigma70_r2"/>
    <property type="match status" value="1"/>
</dbReference>
<reference evidence="7 8" key="1">
    <citation type="submission" date="2024-11" db="EMBL/GenBank/DDBJ databases">
        <authorList>
            <person name="Kaparullina E.N."/>
            <person name="Delegan Y.A."/>
            <person name="Doronina N.V."/>
        </authorList>
    </citation>
    <scope>NUCLEOTIDE SEQUENCE [LARGE SCALE GENOMIC DNA]</scope>
    <source>
        <strain evidence="7 8">7sh_L</strain>
    </source>
</reference>
<dbReference type="SUPFAM" id="SSF88946">
    <property type="entry name" value="Sigma2 domain of RNA polymerase sigma factors"/>
    <property type="match status" value="1"/>
</dbReference>
<protein>
    <submittedName>
        <fullName evidence="7">Sigma-70 family RNA polymerase sigma factor</fullName>
    </submittedName>
</protein>
<keyword evidence="2" id="KW-0805">Transcription regulation</keyword>
<dbReference type="Gene3D" id="1.10.1740.10">
    <property type="match status" value="1"/>
</dbReference>
<keyword evidence="4" id="KW-0804">Transcription</keyword>
<proteinExistence type="inferred from homology"/>
<dbReference type="NCBIfam" id="TIGR02937">
    <property type="entry name" value="sigma70-ECF"/>
    <property type="match status" value="1"/>
</dbReference>
<dbReference type="InterPro" id="IPR007627">
    <property type="entry name" value="RNA_pol_sigma70_r2"/>
</dbReference>
<comment type="caution">
    <text evidence="7">The sequence shown here is derived from an EMBL/GenBank/DDBJ whole genome shotgun (WGS) entry which is preliminary data.</text>
</comment>
<evidence type="ECO:0000256" key="1">
    <source>
        <dbReference type="ARBA" id="ARBA00010641"/>
    </source>
</evidence>
<evidence type="ECO:0000256" key="2">
    <source>
        <dbReference type="ARBA" id="ARBA00023015"/>
    </source>
</evidence>
<comment type="similarity">
    <text evidence="1">Belongs to the sigma-70 factor family. ECF subfamily.</text>
</comment>
<dbReference type="Proteomes" id="UP001617669">
    <property type="component" value="Unassembled WGS sequence"/>
</dbReference>
<evidence type="ECO:0000256" key="4">
    <source>
        <dbReference type="ARBA" id="ARBA00023163"/>
    </source>
</evidence>
<accession>A0ABW8GMC1</accession>
<evidence type="ECO:0000256" key="3">
    <source>
        <dbReference type="ARBA" id="ARBA00023082"/>
    </source>
</evidence>
<keyword evidence="3" id="KW-0731">Sigma factor</keyword>
<dbReference type="Gene3D" id="1.10.10.10">
    <property type="entry name" value="Winged helix-like DNA-binding domain superfamily/Winged helix DNA-binding domain"/>
    <property type="match status" value="1"/>
</dbReference>
<feature type="domain" description="RNA polymerase sigma factor 70 region 4 type 2" evidence="6">
    <location>
        <begin position="111"/>
        <end position="163"/>
    </location>
</feature>
<dbReference type="InterPro" id="IPR013324">
    <property type="entry name" value="RNA_pol_sigma_r3/r4-like"/>
</dbReference>
<evidence type="ECO:0000259" key="5">
    <source>
        <dbReference type="Pfam" id="PF04542"/>
    </source>
</evidence>
<keyword evidence="8" id="KW-1185">Reference proteome</keyword>
<dbReference type="EMBL" id="JBIWXY010000002">
    <property type="protein sequence ID" value="MFJ5446595.1"/>
    <property type="molecule type" value="Genomic_DNA"/>
</dbReference>
<dbReference type="InterPro" id="IPR013249">
    <property type="entry name" value="RNA_pol_sigma70_r4_t2"/>
</dbReference>
<dbReference type="InterPro" id="IPR036388">
    <property type="entry name" value="WH-like_DNA-bd_sf"/>
</dbReference>
<dbReference type="InterPro" id="IPR013325">
    <property type="entry name" value="RNA_pol_sigma_r2"/>
</dbReference>
<name>A0ABW8GMC1_9PROT</name>
<evidence type="ECO:0000313" key="7">
    <source>
        <dbReference type="EMBL" id="MFJ5446595.1"/>
    </source>
</evidence>
<feature type="domain" description="RNA polymerase sigma-70 region 2" evidence="5">
    <location>
        <begin position="16"/>
        <end position="80"/>
    </location>
</feature>
<sequence length="172" mass="20007">MGNNSASRHHLLAEWYRHHHGWLVGWLKRKLEGAAHADDLAQEAFVRLFKAPQLEDVREPRAFLTVVAKRELYNFWRRRELEQAYLDALAQMPEDLGLSQEEYALLKEAILIIDRQLDGLPAKVKQAFLLNRLEGLTYVAIAQEMHVSVATIERYMKQAIMHCHLARIEGRL</sequence>
<evidence type="ECO:0000313" key="8">
    <source>
        <dbReference type="Proteomes" id="UP001617669"/>
    </source>
</evidence>
<gene>
    <name evidence="7" type="ORF">ACIKP9_10190</name>
</gene>
<dbReference type="InterPro" id="IPR014284">
    <property type="entry name" value="RNA_pol_sigma-70_dom"/>
</dbReference>
<organism evidence="7 8">
    <name type="scientific">Methylobacillus methanolivorans</name>
    <dbReference type="NCBI Taxonomy" id="1848927"/>
    <lineage>
        <taxon>Bacteria</taxon>
        <taxon>Pseudomonadati</taxon>
        <taxon>Pseudomonadota</taxon>
        <taxon>Betaproteobacteria</taxon>
        <taxon>Nitrosomonadales</taxon>
        <taxon>Methylophilaceae</taxon>
        <taxon>Methylobacillus</taxon>
    </lineage>
</organism>
<evidence type="ECO:0000259" key="6">
    <source>
        <dbReference type="Pfam" id="PF08281"/>
    </source>
</evidence>
<dbReference type="InterPro" id="IPR039425">
    <property type="entry name" value="RNA_pol_sigma-70-like"/>
</dbReference>